<sequence>MNNHQPNDLNPELEALDEHLRRLTIESFSQEWFSGKIRKPRDRNKWICFLGTGGSPRNLLTQTKRTGGFVLNFPDFMMHIDPGPGAIYHANYFGLDLTALDAVFVSHGHTDHFTEAGVVIEAMSHIMSQRRGAVLAPGELLEQGYITRFHQGKLPAPGFGPYRGGPAAVLAMQAENPLELHGDVVLIPHRAYHGNENYGFTLAYKGLKLGYTSDTSYIRSFECKSGEIVTVNSGLALGEMRDFIQVHEYHEDLKENYAGLDILIANVGFHHTFAHRHLTAYGLIHLLKDSGVKLCLITHLDIAYFINNGLAHDMARYIQEMSGVRCIVPEEGAKIEL</sequence>
<evidence type="ECO:0000313" key="5">
    <source>
        <dbReference type="Proteomes" id="UP001431572"/>
    </source>
</evidence>
<name>A0A8T7LZW1_9CHLR</name>
<dbReference type="AlphaFoldDB" id="A0A8T7LZW1"/>
<dbReference type="InterPro" id="IPR036866">
    <property type="entry name" value="RibonucZ/Hydroxyglut_hydro"/>
</dbReference>
<keyword evidence="5" id="KW-1185">Reference proteome</keyword>
<dbReference type="Proteomes" id="UP001431572">
    <property type="component" value="Chromosome 1"/>
</dbReference>
<feature type="domain" description="Metallo-beta-lactamase" evidence="1">
    <location>
        <begin position="79"/>
        <end position="219"/>
    </location>
</feature>
<reference evidence="3" key="2">
    <citation type="journal article" date="2024" name="Nature">
        <title>Anoxygenic phototroph of the Chloroflexota uses a type I reaction centre.</title>
        <authorList>
            <person name="Tsuji J.M."/>
            <person name="Shaw N.A."/>
            <person name="Nagashima S."/>
            <person name="Venkiteswaran J.J."/>
            <person name="Schiff S.L."/>
            <person name="Watanabe T."/>
            <person name="Fukui M."/>
            <person name="Hanada S."/>
            <person name="Tank M."/>
            <person name="Neufeld J.D."/>
        </authorList>
    </citation>
    <scope>NUCLEOTIDE SEQUENCE</scope>
    <source>
        <strain evidence="3">L227-S17</strain>
    </source>
</reference>
<dbReference type="InterPro" id="IPR001279">
    <property type="entry name" value="Metallo-B-lactamas"/>
</dbReference>
<dbReference type="RefSeq" id="WP_341467916.1">
    <property type="nucleotide sequence ID" value="NZ_CP128399.1"/>
</dbReference>
<evidence type="ECO:0000313" key="4">
    <source>
        <dbReference type="Proteomes" id="UP000521676"/>
    </source>
</evidence>
<gene>
    <name evidence="2" type="ORF">HXX08_12350</name>
    <name evidence="3" type="ORF">OZ401_001815</name>
</gene>
<dbReference type="EMBL" id="CP128399">
    <property type="protein sequence ID" value="WJW66033.1"/>
    <property type="molecule type" value="Genomic_DNA"/>
</dbReference>
<evidence type="ECO:0000259" key="1">
    <source>
        <dbReference type="Pfam" id="PF12706"/>
    </source>
</evidence>
<evidence type="ECO:0000313" key="2">
    <source>
        <dbReference type="EMBL" id="NWJ46663.1"/>
    </source>
</evidence>
<dbReference type="EMBL" id="JACATZ010000001">
    <property type="protein sequence ID" value="NWJ46663.1"/>
    <property type="molecule type" value="Genomic_DNA"/>
</dbReference>
<organism evidence="2 4">
    <name type="scientific">Candidatus Chlorohelix allophototropha</name>
    <dbReference type="NCBI Taxonomy" id="3003348"/>
    <lineage>
        <taxon>Bacteria</taxon>
        <taxon>Bacillati</taxon>
        <taxon>Chloroflexota</taxon>
        <taxon>Chloroflexia</taxon>
        <taxon>Candidatus Chloroheliales</taxon>
        <taxon>Candidatus Chloroheliaceae</taxon>
        <taxon>Candidatus Chlorohelix</taxon>
    </lineage>
</organism>
<proteinExistence type="predicted"/>
<dbReference type="Gene3D" id="3.60.15.10">
    <property type="entry name" value="Ribonuclease Z/Hydroxyacylglutathione hydrolase-like"/>
    <property type="match status" value="1"/>
</dbReference>
<reference evidence="2 4" key="1">
    <citation type="submission" date="2020-06" db="EMBL/GenBank/DDBJ databases">
        <title>Anoxygenic phototrophic Chloroflexota member uses a Type I reaction center.</title>
        <authorList>
            <person name="Tsuji J.M."/>
            <person name="Shaw N.A."/>
            <person name="Nagashima S."/>
            <person name="Venkiteswaran J."/>
            <person name="Schiff S.L."/>
            <person name="Hanada S."/>
            <person name="Tank M."/>
            <person name="Neufeld J.D."/>
        </authorList>
    </citation>
    <scope>NUCLEOTIDE SEQUENCE [LARGE SCALE GENOMIC DNA]</scope>
    <source>
        <strain evidence="2">L227-S17</strain>
    </source>
</reference>
<protein>
    <submittedName>
        <fullName evidence="2">MBL fold metallo-hydrolase</fullName>
    </submittedName>
</protein>
<dbReference type="Proteomes" id="UP000521676">
    <property type="component" value="Unassembled WGS sequence"/>
</dbReference>
<dbReference type="SUPFAM" id="SSF56281">
    <property type="entry name" value="Metallo-hydrolase/oxidoreductase"/>
    <property type="match status" value="1"/>
</dbReference>
<evidence type="ECO:0000313" key="3">
    <source>
        <dbReference type="EMBL" id="WJW66033.1"/>
    </source>
</evidence>
<dbReference type="Pfam" id="PF12706">
    <property type="entry name" value="Lactamase_B_2"/>
    <property type="match status" value="1"/>
</dbReference>
<accession>A0A8T7LZW1</accession>